<evidence type="ECO:0000313" key="5">
    <source>
        <dbReference type="Proteomes" id="UP001328107"/>
    </source>
</evidence>
<gene>
    <name evidence="4" type="ORF">PMAYCL1PPCAC_15225</name>
</gene>
<comment type="similarity">
    <text evidence="1">Belongs to the AB hydrolase superfamily. Lipase family.</text>
</comment>
<feature type="active site" description="Charge relay system" evidence="2">
    <location>
        <position position="349"/>
    </location>
</feature>
<feature type="active site" description="Charge relay system" evidence="2">
    <location>
        <position position="317"/>
    </location>
</feature>
<dbReference type="PIRSF" id="PIRSF000862">
    <property type="entry name" value="Steryl_ester_lip"/>
    <property type="match status" value="1"/>
</dbReference>
<dbReference type="AlphaFoldDB" id="A0AAN5HXW9"/>
<evidence type="ECO:0000256" key="2">
    <source>
        <dbReference type="PIRSR" id="PIRSR000862-1"/>
    </source>
</evidence>
<dbReference type="GO" id="GO:0016788">
    <property type="term" value="F:hydrolase activity, acting on ester bonds"/>
    <property type="evidence" value="ECO:0007669"/>
    <property type="project" value="InterPro"/>
</dbReference>
<dbReference type="InterPro" id="IPR025483">
    <property type="entry name" value="Lipase_euk"/>
</dbReference>
<feature type="active site" description="Nucleophile" evidence="2">
    <location>
        <position position="138"/>
    </location>
</feature>
<accession>A0AAN5HXW9</accession>
<sequence length="375" mass="43242">QVELVKRWGYPVEKHDVITKDGYILDLTRIPRGREDNRNISRPVILLVHGLFASGTQWLLNPPDLSAGFIYADAGLDVFIANMRGTTYGRRHLKMDPDTDNDFWKFSFDEMARYDLPAIIDNTLNVSCEDQLYLMGHSQGTLVAFLLLSNKPRYNSKIKKLFLMSPIATGHYIRGLAQLGVSFYFAFWPVTEAWRLRMGSQEILNHNHWVNKLIIAAGTTLCAPPVHEACYDALYLIAGPPNFKHMNASRMDVYLSNFPAGTSTRNILHWGQITSREMVSRFDYNNPIENNYGKLRPPVYNYSEIDVPMYTYWSRNDWLTTPVDIQKDFYPKLRKGIVKRAVEIPEFNHLDFAFSTTAAERVYIPVLNIIKEDME</sequence>
<evidence type="ECO:0000313" key="4">
    <source>
        <dbReference type="EMBL" id="GMR45030.1"/>
    </source>
</evidence>
<dbReference type="InterPro" id="IPR029058">
    <property type="entry name" value="AB_hydrolase_fold"/>
</dbReference>
<dbReference type="EMBL" id="BTRK01000004">
    <property type="protein sequence ID" value="GMR45030.1"/>
    <property type="molecule type" value="Genomic_DNA"/>
</dbReference>
<comment type="caution">
    <text evidence="4">The sequence shown here is derived from an EMBL/GenBank/DDBJ whole genome shotgun (WGS) entry which is preliminary data.</text>
</comment>
<dbReference type="SUPFAM" id="SSF53474">
    <property type="entry name" value="alpha/beta-Hydrolases"/>
    <property type="match status" value="1"/>
</dbReference>
<evidence type="ECO:0000256" key="1">
    <source>
        <dbReference type="ARBA" id="ARBA00010701"/>
    </source>
</evidence>
<organism evidence="4 5">
    <name type="scientific">Pristionchus mayeri</name>
    <dbReference type="NCBI Taxonomy" id="1317129"/>
    <lineage>
        <taxon>Eukaryota</taxon>
        <taxon>Metazoa</taxon>
        <taxon>Ecdysozoa</taxon>
        <taxon>Nematoda</taxon>
        <taxon>Chromadorea</taxon>
        <taxon>Rhabditida</taxon>
        <taxon>Rhabditina</taxon>
        <taxon>Diplogasteromorpha</taxon>
        <taxon>Diplogasteroidea</taxon>
        <taxon>Neodiplogasteridae</taxon>
        <taxon>Pristionchus</taxon>
    </lineage>
</organism>
<reference evidence="5" key="1">
    <citation type="submission" date="2022-10" db="EMBL/GenBank/DDBJ databases">
        <title>Genome assembly of Pristionchus species.</title>
        <authorList>
            <person name="Yoshida K."/>
            <person name="Sommer R.J."/>
        </authorList>
    </citation>
    <scope>NUCLEOTIDE SEQUENCE [LARGE SCALE GENOMIC DNA]</scope>
    <source>
        <strain evidence="5">RS5460</strain>
    </source>
</reference>
<feature type="non-terminal residue" evidence="4">
    <location>
        <position position="375"/>
    </location>
</feature>
<dbReference type="Gene3D" id="3.40.50.1820">
    <property type="entry name" value="alpha/beta hydrolase"/>
    <property type="match status" value="1"/>
</dbReference>
<dbReference type="FunFam" id="3.40.50.1820:FF:000179">
    <property type="entry name" value="Lipase"/>
    <property type="match status" value="1"/>
</dbReference>
<feature type="non-terminal residue" evidence="4">
    <location>
        <position position="1"/>
    </location>
</feature>
<dbReference type="PANTHER" id="PTHR11005">
    <property type="entry name" value="LYSOSOMAL ACID LIPASE-RELATED"/>
    <property type="match status" value="1"/>
</dbReference>
<dbReference type="InterPro" id="IPR006693">
    <property type="entry name" value="AB_hydrolase_lipase"/>
</dbReference>
<name>A0AAN5HXW9_9BILA</name>
<dbReference type="Proteomes" id="UP001328107">
    <property type="component" value="Unassembled WGS sequence"/>
</dbReference>
<dbReference type="Pfam" id="PF04083">
    <property type="entry name" value="Abhydro_lipase"/>
    <property type="match status" value="1"/>
</dbReference>
<protein>
    <recommendedName>
        <fullName evidence="3">Partial AB-hydrolase lipase domain-containing protein</fullName>
    </recommendedName>
</protein>
<keyword evidence="5" id="KW-1185">Reference proteome</keyword>
<proteinExistence type="inferred from homology"/>
<feature type="domain" description="Partial AB-hydrolase lipase" evidence="3">
    <location>
        <begin position="3"/>
        <end position="61"/>
    </location>
</feature>
<evidence type="ECO:0000259" key="3">
    <source>
        <dbReference type="Pfam" id="PF04083"/>
    </source>
</evidence>
<dbReference type="GO" id="GO:0006629">
    <property type="term" value="P:lipid metabolic process"/>
    <property type="evidence" value="ECO:0007669"/>
    <property type="project" value="InterPro"/>
</dbReference>